<keyword evidence="2" id="KW-1185">Reference proteome</keyword>
<reference evidence="2" key="2">
    <citation type="journal article" date="2009" name="Fungal Genet. Biol.">
        <title>The 2008 update of the Aspergillus nidulans genome annotation: a community effort.</title>
        <authorList>
            <person name="Wortman J.R."/>
            <person name="Gilsenan J.M."/>
            <person name="Joardar V."/>
            <person name="Deegan J."/>
            <person name="Clutterbuck J."/>
            <person name="Andersen M.R."/>
            <person name="Archer D."/>
            <person name="Bencina M."/>
            <person name="Braus G."/>
            <person name="Coutinho P."/>
            <person name="von Dohren H."/>
            <person name="Doonan J."/>
            <person name="Driessen A.J."/>
            <person name="Durek P."/>
            <person name="Espeso E."/>
            <person name="Fekete E."/>
            <person name="Flipphi M."/>
            <person name="Estrada C.G."/>
            <person name="Geysens S."/>
            <person name="Goldman G."/>
            <person name="de Groot P.W."/>
            <person name="Hansen K."/>
            <person name="Harris S.D."/>
            <person name="Heinekamp T."/>
            <person name="Helmstaedt K."/>
            <person name="Henrissat B."/>
            <person name="Hofmann G."/>
            <person name="Homan T."/>
            <person name="Horio T."/>
            <person name="Horiuchi H."/>
            <person name="James S."/>
            <person name="Jones M."/>
            <person name="Karaffa L."/>
            <person name="Karanyi Z."/>
            <person name="Kato M."/>
            <person name="Keller N."/>
            <person name="Kelly D.E."/>
            <person name="Kiel J.A."/>
            <person name="Kim J.M."/>
            <person name="van der Klei I.J."/>
            <person name="Klis F.M."/>
            <person name="Kovalchuk A."/>
            <person name="Krasevec N."/>
            <person name="Kubicek C.P."/>
            <person name="Liu B."/>
            <person name="Maccabe A."/>
            <person name="Meyer V."/>
            <person name="Mirabito P."/>
            <person name="Miskei M."/>
            <person name="Mos M."/>
            <person name="Mullins J."/>
            <person name="Nelson D.R."/>
            <person name="Nielsen J."/>
            <person name="Oakley B.R."/>
            <person name="Osmani S.A."/>
            <person name="Pakula T."/>
            <person name="Paszewski A."/>
            <person name="Paulsen I."/>
            <person name="Pilsyk S."/>
            <person name="Pocsi I."/>
            <person name="Punt P.J."/>
            <person name="Ram A.F."/>
            <person name="Ren Q."/>
            <person name="Robellet X."/>
            <person name="Robson G."/>
            <person name="Seiboth B."/>
            <person name="van Solingen P."/>
            <person name="Specht T."/>
            <person name="Sun J."/>
            <person name="Taheri-Talesh N."/>
            <person name="Takeshita N."/>
            <person name="Ussery D."/>
            <person name="vanKuyk P.A."/>
            <person name="Visser H."/>
            <person name="van de Vondervoort P.J."/>
            <person name="de Vries R.P."/>
            <person name="Walton J."/>
            <person name="Xiang X."/>
            <person name="Xiong Y."/>
            <person name="Zeng A.P."/>
            <person name="Brandt B.W."/>
            <person name="Cornell M.J."/>
            <person name="van den Hondel C.A."/>
            <person name="Visser J."/>
            <person name="Oliver S.G."/>
            <person name="Turner G."/>
        </authorList>
    </citation>
    <scope>GENOME REANNOTATION</scope>
    <source>
        <strain evidence="2">FGSC A4 / ATCC 38163 / CBS 112.46 / NRRL 194 / M139</strain>
    </source>
</reference>
<sequence length="149" mass="16434">MLKGPGKTYTLCKSSIFHSELWLLSNISVTSKGVSGGVLGLEIAIIAIAHHHESQGDCYIRALTSFKPKLNQENGAIKALPLHWNWSHCSNILTRVYLPSGRVSAAYGMYSVLQKWGLGPGGQNVLASYSDELNLTEETVPKYSQWRFP</sequence>
<dbReference type="InParanoid" id="Q5AQJ0"/>
<evidence type="ECO:0000313" key="1">
    <source>
        <dbReference type="EMBL" id="CBF71825.1"/>
    </source>
</evidence>
<proteinExistence type="predicted"/>
<dbReference type="Proteomes" id="UP000000560">
    <property type="component" value="Chromosome I"/>
</dbReference>
<protein>
    <submittedName>
        <fullName evidence="1">Uncharacterized protein</fullName>
    </submittedName>
</protein>
<evidence type="ECO:0000313" key="2">
    <source>
        <dbReference type="Proteomes" id="UP000000560"/>
    </source>
</evidence>
<organism evidence="1 2">
    <name type="scientific">Emericella nidulans (strain FGSC A4 / ATCC 38163 / CBS 112.46 / NRRL 194 / M139)</name>
    <name type="common">Aspergillus nidulans</name>
    <dbReference type="NCBI Taxonomy" id="227321"/>
    <lineage>
        <taxon>Eukaryota</taxon>
        <taxon>Fungi</taxon>
        <taxon>Dikarya</taxon>
        <taxon>Ascomycota</taxon>
        <taxon>Pezizomycotina</taxon>
        <taxon>Eurotiomycetes</taxon>
        <taxon>Eurotiomycetidae</taxon>
        <taxon>Eurotiales</taxon>
        <taxon>Aspergillaceae</taxon>
        <taxon>Aspergillus</taxon>
        <taxon>Aspergillus subgen. Nidulantes</taxon>
    </lineage>
</organism>
<name>Q5AQJ0_EMENI</name>
<gene>
    <name evidence="1" type="ORF">ANIA_09440</name>
</gene>
<accession>C8V393</accession>
<dbReference type="AlphaFoldDB" id="Q5AQJ0"/>
<accession>Q5AQJ0</accession>
<dbReference type="VEuPathDB" id="FungiDB:AN9440"/>
<reference evidence="2" key="1">
    <citation type="journal article" date="2005" name="Nature">
        <title>Sequencing of Aspergillus nidulans and comparative analysis with A. fumigatus and A. oryzae.</title>
        <authorList>
            <person name="Galagan J.E."/>
            <person name="Calvo S.E."/>
            <person name="Cuomo C."/>
            <person name="Ma L.J."/>
            <person name="Wortman J.R."/>
            <person name="Batzoglou S."/>
            <person name="Lee S.I."/>
            <person name="Basturkmen M."/>
            <person name="Spevak C.C."/>
            <person name="Clutterbuck J."/>
            <person name="Kapitonov V."/>
            <person name="Jurka J."/>
            <person name="Scazzocchio C."/>
            <person name="Farman M."/>
            <person name="Butler J."/>
            <person name="Purcell S."/>
            <person name="Harris S."/>
            <person name="Braus G.H."/>
            <person name="Draht O."/>
            <person name="Busch S."/>
            <person name="D'Enfert C."/>
            <person name="Bouchier C."/>
            <person name="Goldman G.H."/>
            <person name="Bell-Pedersen D."/>
            <person name="Griffiths-Jones S."/>
            <person name="Doonan J.H."/>
            <person name="Yu J."/>
            <person name="Vienken K."/>
            <person name="Pain A."/>
            <person name="Freitag M."/>
            <person name="Selker E.U."/>
            <person name="Archer D.B."/>
            <person name="Penalva M.A."/>
            <person name="Oakley B.R."/>
            <person name="Momany M."/>
            <person name="Tanaka T."/>
            <person name="Kumagai T."/>
            <person name="Asai K."/>
            <person name="Machida M."/>
            <person name="Nierman W.C."/>
            <person name="Denning D.W."/>
            <person name="Caddick M."/>
            <person name="Hynes M."/>
            <person name="Paoletti M."/>
            <person name="Fischer R."/>
            <person name="Miller B."/>
            <person name="Dyer P."/>
            <person name="Sachs M.S."/>
            <person name="Osmani S.A."/>
            <person name="Birren B.W."/>
        </authorList>
    </citation>
    <scope>NUCLEOTIDE SEQUENCE [LARGE SCALE GENOMIC DNA]</scope>
    <source>
        <strain evidence="2">FGSC A4 / ATCC 38163 / CBS 112.46 / NRRL 194 / M139</strain>
    </source>
</reference>
<dbReference type="HOGENOM" id="CLU_1749620_0_0_1"/>
<dbReference type="RefSeq" id="XP_868822.1">
    <property type="nucleotide sequence ID" value="XM_863729.1"/>
</dbReference>
<dbReference type="KEGG" id="ani:ANIA_09440"/>
<dbReference type="GeneID" id="3684033"/>
<dbReference type="EMBL" id="BN001301">
    <property type="protein sequence ID" value="CBF71825.1"/>
    <property type="molecule type" value="Genomic_DNA"/>
</dbReference>